<gene>
    <name evidence="3" type="ORF">BSZ37_20545</name>
</gene>
<feature type="region of interest" description="Disordered" evidence="1">
    <location>
        <begin position="17"/>
        <end position="39"/>
    </location>
</feature>
<name>A0A271ITL6_9BACT</name>
<proteinExistence type="predicted"/>
<protein>
    <submittedName>
        <fullName evidence="3">Uncharacterized protein</fullName>
    </submittedName>
</protein>
<feature type="chain" id="PRO_5012153748" evidence="2">
    <location>
        <begin position="20"/>
        <end position="86"/>
    </location>
</feature>
<organism evidence="3 4">
    <name type="scientific">Rubrivirga marina</name>
    <dbReference type="NCBI Taxonomy" id="1196024"/>
    <lineage>
        <taxon>Bacteria</taxon>
        <taxon>Pseudomonadati</taxon>
        <taxon>Rhodothermota</taxon>
        <taxon>Rhodothermia</taxon>
        <taxon>Rhodothermales</taxon>
        <taxon>Rubricoccaceae</taxon>
        <taxon>Rubrivirga</taxon>
    </lineage>
</organism>
<dbReference type="RefSeq" id="WP_095512538.1">
    <property type="nucleotide sequence ID" value="NZ_MQWD01000005.1"/>
</dbReference>
<reference evidence="3 4" key="1">
    <citation type="submission" date="2016-11" db="EMBL/GenBank/DDBJ databases">
        <title>Study of marine rhodopsin-containing bacteria.</title>
        <authorList>
            <person name="Yoshizawa S."/>
            <person name="Kumagai Y."/>
            <person name="Kogure K."/>
        </authorList>
    </citation>
    <scope>NUCLEOTIDE SEQUENCE [LARGE SCALE GENOMIC DNA]</scope>
    <source>
        <strain evidence="3 4">SAORIC-28</strain>
    </source>
</reference>
<feature type="signal peptide" evidence="2">
    <location>
        <begin position="1"/>
        <end position="19"/>
    </location>
</feature>
<accession>A0A271ITL6</accession>
<sequence length="86" mass="8516">MTRLLPLALVALAPLAGCADDPDPAETPSPVTGTAEVAPDLAAPATATVLDTTGAAPDTTGFFDEAEAAAEEAGAHTHADGETHEH</sequence>
<evidence type="ECO:0000256" key="2">
    <source>
        <dbReference type="SAM" id="SignalP"/>
    </source>
</evidence>
<feature type="compositionally biased region" description="Basic and acidic residues" evidence="1">
    <location>
        <begin position="73"/>
        <end position="86"/>
    </location>
</feature>
<evidence type="ECO:0000313" key="3">
    <source>
        <dbReference type="EMBL" id="PAP74571.1"/>
    </source>
</evidence>
<keyword evidence="2" id="KW-0732">Signal</keyword>
<dbReference type="EMBL" id="MQWD01000005">
    <property type="protein sequence ID" value="PAP74571.1"/>
    <property type="molecule type" value="Genomic_DNA"/>
</dbReference>
<dbReference type="AlphaFoldDB" id="A0A271ITL6"/>
<dbReference type="Proteomes" id="UP000216339">
    <property type="component" value="Unassembled WGS sequence"/>
</dbReference>
<keyword evidence="4" id="KW-1185">Reference proteome</keyword>
<evidence type="ECO:0000256" key="1">
    <source>
        <dbReference type="SAM" id="MobiDB-lite"/>
    </source>
</evidence>
<feature type="region of interest" description="Disordered" evidence="1">
    <location>
        <begin position="52"/>
        <end position="86"/>
    </location>
</feature>
<comment type="caution">
    <text evidence="3">The sequence shown here is derived from an EMBL/GenBank/DDBJ whole genome shotgun (WGS) entry which is preliminary data.</text>
</comment>
<evidence type="ECO:0000313" key="4">
    <source>
        <dbReference type="Proteomes" id="UP000216339"/>
    </source>
</evidence>